<proteinExistence type="predicted"/>
<sequence length="208" mass="23729">MLVGAAFVHDIGEDEITEINKFVEFNHSELEFECGILPPFPRVFTPNVKTVTFANGGREHTECDDFDIDTVLQHLPNVVKVEFYGFEMSKLFVKINRDFGPKVAEMHFHSRSKAEIYYLLAEIMRKQSSNVCFYVHFRYEQRDDQNLLLYFKPVAKLVPNHVGSIYYVLRDLPGFSDSVLNANHSIPAIQSNSVSTALSTANPTMVLC</sequence>
<name>A0AC34RP25_9BILA</name>
<dbReference type="WBParaSite" id="JU765_v2.g8867.t1">
    <property type="protein sequence ID" value="JU765_v2.g8867.t1"/>
    <property type="gene ID" value="JU765_v2.g8867"/>
</dbReference>
<organism evidence="1 2">
    <name type="scientific">Panagrolaimus sp. JU765</name>
    <dbReference type="NCBI Taxonomy" id="591449"/>
    <lineage>
        <taxon>Eukaryota</taxon>
        <taxon>Metazoa</taxon>
        <taxon>Ecdysozoa</taxon>
        <taxon>Nematoda</taxon>
        <taxon>Chromadorea</taxon>
        <taxon>Rhabditida</taxon>
        <taxon>Tylenchina</taxon>
        <taxon>Panagrolaimomorpha</taxon>
        <taxon>Panagrolaimoidea</taxon>
        <taxon>Panagrolaimidae</taxon>
        <taxon>Panagrolaimus</taxon>
    </lineage>
</organism>
<evidence type="ECO:0000313" key="2">
    <source>
        <dbReference type="WBParaSite" id="JU765_v2.g8867.t1"/>
    </source>
</evidence>
<accession>A0AC34RP25</accession>
<protein>
    <submittedName>
        <fullName evidence="2">Uncharacterized protein</fullName>
    </submittedName>
</protein>
<reference evidence="2" key="1">
    <citation type="submission" date="2022-11" db="UniProtKB">
        <authorList>
            <consortium name="WormBaseParasite"/>
        </authorList>
    </citation>
    <scope>IDENTIFICATION</scope>
</reference>
<evidence type="ECO:0000313" key="1">
    <source>
        <dbReference type="Proteomes" id="UP000887576"/>
    </source>
</evidence>
<dbReference type="Proteomes" id="UP000887576">
    <property type="component" value="Unplaced"/>
</dbReference>